<evidence type="ECO:0000256" key="13">
    <source>
        <dbReference type="ARBA" id="ARBA00023134"/>
    </source>
</evidence>
<keyword evidence="13" id="KW-0342">GTP-binding</keyword>
<keyword evidence="10" id="KW-0677">Repeat</keyword>
<evidence type="ECO:0000256" key="7">
    <source>
        <dbReference type="ARBA" id="ARBA00022694"/>
    </source>
</evidence>
<dbReference type="Gene3D" id="1.50.10.20">
    <property type="match status" value="1"/>
</dbReference>
<evidence type="ECO:0000256" key="2">
    <source>
        <dbReference type="ARBA" id="ARBA00010113"/>
    </source>
</evidence>
<comment type="caution">
    <text evidence="19">The sequence shown here is derived from an EMBL/GenBank/DDBJ whole genome shotgun (WGS) entry which is preliminary data.</text>
</comment>
<dbReference type="InterPro" id="IPR038469">
    <property type="entry name" value="tRNAHis_GuaTrfase_Thg1_sf"/>
</dbReference>
<dbReference type="Pfam" id="PF00432">
    <property type="entry name" value="Prenyltrans"/>
    <property type="match status" value="1"/>
</dbReference>
<keyword evidence="20" id="KW-1185">Reference proteome</keyword>
<protein>
    <recommendedName>
        <fullName evidence="5">Protein farnesyltransferase subunit beta</fullName>
        <ecNumber evidence="4">2.5.1.58</ecNumber>
        <ecNumber evidence="3">2.7.7.79</ecNumber>
    </recommendedName>
    <alternativeName>
        <fullName evidence="14">CAAX farnesyltransferase subunit beta</fullName>
    </alternativeName>
    <alternativeName>
        <fullName evidence="15">Ras proteins prenyltransferase subunit beta</fullName>
    </alternativeName>
</protein>
<dbReference type="EC" id="2.7.7.79" evidence="3"/>
<evidence type="ECO:0000256" key="12">
    <source>
        <dbReference type="ARBA" id="ARBA00022842"/>
    </source>
</evidence>
<dbReference type="CDD" id="cd02893">
    <property type="entry name" value="FTase"/>
    <property type="match status" value="1"/>
</dbReference>
<dbReference type="SUPFAM" id="SSF48239">
    <property type="entry name" value="Terpenoid cyclases/Protein prenyltransferases"/>
    <property type="match status" value="1"/>
</dbReference>
<dbReference type="Pfam" id="PF14413">
    <property type="entry name" value="Thg1C"/>
    <property type="match status" value="1"/>
</dbReference>
<keyword evidence="8" id="KW-0548">Nucleotidyltransferase</keyword>
<dbReference type="InterPro" id="IPR024956">
    <property type="entry name" value="tRNAHis_GuaTrfase_cat"/>
</dbReference>
<keyword evidence="7" id="KW-0819">tRNA processing</keyword>
<keyword evidence="12" id="KW-0460">Magnesium</keyword>
<dbReference type="PANTHER" id="PTHR12729:SF6">
    <property type="entry name" value="TRNA(HIS) GUANYLYLTRANSFERASE-RELATED"/>
    <property type="match status" value="1"/>
</dbReference>
<dbReference type="Pfam" id="PF04446">
    <property type="entry name" value="Thg1"/>
    <property type="match status" value="1"/>
</dbReference>
<name>A0ABQ8P7M5_9CRYT</name>
<evidence type="ECO:0000259" key="16">
    <source>
        <dbReference type="Pfam" id="PF00432"/>
    </source>
</evidence>
<feature type="domain" description="Thg1 C-terminal" evidence="18">
    <location>
        <begin position="626"/>
        <end position="722"/>
    </location>
</feature>
<evidence type="ECO:0000256" key="10">
    <source>
        <dbReference type="ARBA" id="ARBA00022737"/>
    </source>
</evidence>
<dbReference type="InterPro" id="IPR025845">
    <property type="entry name" value="Thg1_C_dom"/>
</dbReference>
<organism evidence="19 20">
    <name type="scientific">Cryptosporidium canis</name>
    <dbReference type="NCBI Taxonomy" id="195482"/>
    <lineage>
        <taxon>Eukaryota</taxon>
        <taxon>Sar</taxon>
        <taxon>Alveolata</taxon>
        <taxon>Apicomplexa</taxon>
        <taxon>Conoidasida</taxon>
        <taxon>Coccidia</taxon>
        <taxon>Eucoccidiorida</taxon>
        <taxon>Eimeriorina</taxon>
        <taxon>Cryptosporidiidae</taxon>
        <taxon>Cryptosporidium</taxon>
    </lineage>
</organism>
<dbReference type="InterPro" id="IPR026872">
    <property type="entry name" value="FTB"/>
</dbReference>
<evidence type="ECO:0000259" key="17">
    <source>
        <dbReference type="Pfam" id="PF04446"/>
    </source>
</evidence>
<evidence type="ECO:0000256" key="14">
    <source>
        <dbReference type="ARBA" id="ARBA00030182"/>
    </source>
</evidence>
<comment type="cofactor">
    <cofactor evidence="1">
        <name>Mg(2+)</name>
        <dbReference type="ChEBI" id="CHEBI:18420"/>
    </cofactor>
</comment>
<evidence type="ECO:0000313" key="19">
    <source>
        <dbReference type="EMBL" id="KAJ1611275.1"/>
    </source>
</evidence>
<evidence type="ECO:0000256" key="15">
    <source>
        <dbReference type="ARBA" id="ARBA00032909"/>
    </source>
</evidence>
<accession>A0ABQ8P7M5</accession>
<gene>
    <name evidence="19" type="ORF">OJ252_1608</name>
</gene>
<evidence type="ECO:0000256" key="3">
    <source>
        <dbReference type="ARBA" id="ARBA00012511"/>
    </source>
</evidence>
<dbReference type="Proteomes" id="UP001071777">
    <property type="component" value="Unassembled WGS sequence"/>
</dbReference>
<dbReference type="EC" id="2.5.1.58" evidence="4"/>
<dbReference type="InterPro" id="IPR007537">
    <property type="entry name" value="tRNAHis_GuaTrfase_Thg1"/>
</dbReference>
<proteinExistence type="inferred from homology"/>
<keyword evidence="11" id="KW-0547">Nucleotide-binding</keyword>
<evidence type="ECO:0000256" key="11">
    <source>
        <dbReference type="ARBA" id="ARBA00022741"/>
    </source>
</evidence>
<dbReference type="Gene3D" id="3.30.70.3000">
    <property type="match status" value="1"/>
</dbReference>
<keyword evidence="9" id="KW-0479">Metal-binding</keyword>
<evidence type="ECO:0000256" key="8">
    <source>
        <dbReference type="ARBA" id="ARBA00022695"/>
    </source>
</evidence>
<dbReference type="EMBL" id="JAPCXB010000061">
    <property type="protein sequence ID" value="KAJ1611275.1"/>
    <property type="molecule type" value="Genomic_DNA"/>
</dbReference>
<sequence length="785" mass="90569">MTELELFLTASGIYPWYELGMNEYKGGVTFDDWLNSKENSQECYRDFVDSVFYDDLSNCDERTNYQGVILKKHEHLKFVRRMRKIDYPVGSIEGESTRILMIYWSIHSEELLLDDYNKLPNCSKFVSSELHNSSPGETHIFEDSSEIISTILKFQDSSGGFGGNFSHIPNLVSTYLAVSSLIITGDLDALLSIDRHKMYQFFRKLRDSQTGGFRIQLDGEVDVRAFYCVSAVASMLQIVTDELFEGIEEYIIKCCGFDGGYSGDFDGESHGGYTYCVVSGLCIIGKSSILDLNSLLYWIVQRQSGIEGGFQGRTNKLVDSCYSFWFTGLLFCVREILRIRSCSSEIQSQGVLCDFQALISFILICCQLPEGGLIDKPKKPRDLYHTCYALSGLSLAQQMNSIYSSLNIQDCIFADRIASNEKYMEMCSAYTPFYSLPMSEDNVINPTDPFLNIRPDKIRASRLFLSKYPLVLTTDKQVGTEGLGYKEYIENVESFKYEYIKSYEQPVRVLKNCWFVVRIDGHGFHGFTKDHCFDKPNDKRGLDLMNHCAECVMKSLGDIVISYGQSDEYRRKTDLWSRRSDKILTHVVSLFTSSYIFHWDSYFPDKKLQYPPTFDGRIIMYPTNEDIRAYLSWRQVDCHINNLYNTCFWSLVTEKKLTEQEATEKLKFTDSSYKNELLFQEFGINYNSISPQFRKGTTIYRSRPKEKKSRGEYLSERGINKEILSDYRNSEKEMNIDCGDGLKLDTPSNPVWMVNGEVVVIKCIYKCYSDIIQENFWCENDHLLN</sequence>
<reference evidence="19" key="1">
    <citation type="submission" date="2022-10" db="EMBL/GenBank/DDBJ databases">
        <title>Adaptive evolution leads to modifications in subtelomeric GC content in a zoonotic Cryptosporidium species.</title>
        <authorList>
            <person name="Li J."/>
            <person name="Feng Y."/>
            <person name="Xiao L."/>
        </authorList>
    </citation>
    <scope>NUCLEOTIDE SEQUENCE</scope>
    <source>
        <strain evidence="19">25894</strain>
    </source>
</reference>
<feature type="domain" description="Prenyltransferase alpha-alpha toroid" evidence="16">
    <location>
        <begin position="70"/>
        <end position="453"/>
    </location>
</feature>
<evidence type="ECO:0000259" key="18">
    <source>
        <dbReference type="Pfam" id="PF14413"/>
    </source>
</evidence>
<dbReference type="InterPro" id="IPR001330">
    <property type="entry name" value="Prenyltrans"/>
</dbReference>
<evidence type="ECO:0000313" key="20">
    <source>
        <dbReference type="Proteomes" id="UP001071777"/>
    </source>
</evidence>
<keyword evidence="6" id="KW-0808">Transferase</keyword>
<evidence type="ECO:0000256" key="1">
    <source>
        <dbReference type="ARBA" id="ARBA00001946"/>
    </source>
</evidence>
<evidence type="ECO:0000256" key="4">
    <source>
        <dbReference type="ARBA" id="ARBA00012702"/>
    </source>
</evidence>
<feature type="domain" description="tRNAHis guanylyltransferase catalytic" evidence="17">
    <location>
        <begin position="497"/>
        <end position="622"/>
    </location>
</feature>
<evidence type="ECO:0000256" key="5">
    <source>
        <dbReference type="ARBA" id="ARBA00015798"/>
    </source>
</evidence>
<dbReference type="PANTHER" id="PTHR12729">
    <property type="entry name" value="TRNA(HIS) GUANYLYLTRANSFERASE-RELATED"/>
    <property type="match status" value="1"/>
</dbReference>
<dbReference type="InterPro" id="IPR008930">
    <property type="entry name" value="Terpenoid_cyclase/PrenylTrfase"/>
</dbReference>
<evidence type="ECO:0000256" key="6">
    <source>
        <dbReference type="ARBA" id="ARBA00022679"/>
    </source>
</evidence>
<comment type="similarity">
    <text evidence="2">Belongs to the tRNA(His) guanylyltransferase family.</text>
</comment>
<evidence type="ECO:0000256" key="9">
    <source>
        <dbReference type="ARBA" id="ARBA00022723"/>
    </source>
</evidence>